<reference evidence="2" key="1">
    <citation type="submission" date="2023-08" db="EMBL/GenBank/DDBJ databases">
        <title>Genomic characterization of piscicolin 126 produced by Carnobacterium maltaromaticum CM22 strain isolated from salmon (Salmo salar).</title>
        <authorList>
            <person name="Gonzalez-Gragera E."/>
            <person name="Garcia-Lopez J.D."/>
            <person name="Teso-Perez C."/>
            <person name="Gimenez-Hernandez I."/>
            <person name="Peralta-Sanchez J.M."/>
            <person name="Valdivia E."/>
            <person name="Montalban-Lopez M."/>
            <person name="Martin-Platero A.M."/>
            <person name="Banos A."/>
            <person name="Martinez-Bueno M."/>
        </authorList>
    </citation>
    <scope>NUCLEOTIDE SEQUENCE</scope>
    <source>
        <strain evidence="2">CM22</strain>
    </source>
</reference>
<dbReference type="RefSeq" id="WP_322809791.1">
    <property type="nucleotide sequence ID" value="NZ_JAVBVO010000024.1"/>
</dbReference>
<evidence type="ECO:0008006" key="4">
    <source>
        <dbReference type="Google" id="ProtNLM"/>
    </source>
</evidence>
<feature type="region of interest" description="Disordered" evidence="1">
    <location>
        <begin position="52"/>
        <end position="82"/>
    </location>
</feature>
<evidence type="ECO:0000256" key="1">
    <source>
        <dbReference type="SAM" id="MobiDB-lite"/>
    </source>
</evidence>
<evidence type="ECO:0000313" key="3">
    <source>
        <dbReference type="Proteomes" id="UP001290462"/>
    </source>
</evidence>
<dbReference type="EMBL" id="JAVBVO010000024">
    <property type="protein sequence ID" value="MDZ5760622.1"/>
    <property type="molecule type" value="Genomic_DNA"/>
</dbReference>
<protein>
    <recommendedName>
        <fullName evidence="4">CopG family transcriptional regulator</fullName>
    </recommendedName>
</protein>
<sequence length="149" mass="16664">MARAKNKGFTPENLMAGIDGEIFPDEVQSEISETTEEIEKTDNNVDIENSIKDEENEQQISSSATSLSSLVGEEKEEQKPQTNIYLPYELTVTTDCVGKLVGKQNGGKSAVVEAALTEYFKNNSDLVKKAHDLYEAEIINLPRYRNFKK</sequence>
<feature type="compositionally biased region" description="Low complexity" evidence="1">
    <location>
        <begin position="61"/>
        <end position="70"/>
    </location>
</feature>
<gene>
    <name evidence="2" type="ORF">RAK27_18435</name>
</gene>
<dbReference type="Proteomes" id="UP001290462">
    <property type="component" value="Unassembled WGS sequence"/>
</dbReference>
<proteinExistence type="predicted"/>
<organism evidence="2 3">
    <name type="scientific">Carnobacterium maltaromaticum</name>
    <name type="common">Carnobacterium piscicola</name>
    <dbReference type="NCBI Taxonomy" id="2751"/>
    <lineage>
        <taxon>Bacteria</taxon>
        <taxon>Bacillati</taxon>
        <taxon>Bacillota</taxon>
        <taxon>Bacilli</taxon>
        <taxon>Lactobacillales</taxon>
        <taxon>Carnobacteriaceae</taxon>
        <taxon>Carnobacterium</taxon>
    </lineage>
</organism>
<feature type="region of interest" description="Disordered" evidence="1">
    <location>
        <begin position="1"/>
        <end position="21"/>
    </location>
</feature>
<dbReference type="AlphaFoldDB" id="A0AAW9KAS3"/>
<evidence type="ECO:0000313" key="2">
    <source>
        <dbReference type="EMBL" id="MDZ5760622.1"/>
    </source>
</evidence>
<comment type="caution">
    <text evidence="2">The sequence shown here is derived from an EMBL/GenBank/DDBJ whole genome shotgun (WGS) entry which is preliminary data.</text>
</comment>
<name>A0AAW9KAS3_CARML</name>
<accession>A0AAW9KAS3</accession>